<dbReference type="PANTHER" id="PTHR12277:SF81">
    <property type="entry name" value="PROTEIN ABHD13"/>
    <property type="match status" value="1"/>
</dbReference>
<dbReference type="RefSeq" id="WP_009849736.1">
    <property type="nucleotide sequence ID" value="NZ_DS022294.1"/>
</dbReference>
<dbReference type="InParanoid" id="Q0F1B8"/>
<dbReference type="OrthoDB" id="5291804at2"/>
<comment type="caution">
    <text evidence="2">The sequence shown here is derived from an EMBL/GenBank/DDBJ whole genome shotgun (WGS) entry which is preliminary data.</text>
</comment>
<dbReference type="EMBL" id="AATS01000003">
    <property type="protein sequence ID" value="EAU55273.1"/>
    <property type="molecule type" value="Genomic_DNA"/>
</dbReference>
<organism evidence="2 3">
    <name type="scientific">Mariprofundus ferrooxydans PV-1</name>
    <dbReference type="NCBI Taxonomy" id="314345"/>
    <lineage>
        <taxon>Bacteria</taxon>
        <taxon>Pseudomonadati</taxon>
        <taxon>Pseudomonadota</taxon>
        <taxon>Candidatius Mariprofundia</taxon>
        <taxon>Mariprofundales</taxon>
        <taxon>Mariprofundaceae</taxon>
        <taxon>Mariprofundus</taxon>
    </lineage>
</organism>
<dbReference type="PANTHER" id="PTHR12277">
    <property type="entry name" value="ALPHA/BETA HYDROLASE DOMAIN-CONTAINING PROTEIN"/>
    <property type="match status" value="1"/>
</dbReference>
<protein>
    <recommendedName>
        <fullName evidence="1">Serine aminopeptidase S33 domain-containing protein</fullName>
    </recommendedName>
</protein>
<sequence length="288" mass="31886">MKLVLRAIFLLLLAIGGTMLWMLSHEDHYIYFPTQEMVQSPAGVGLSFRDIWFTTADGVKLHGWYIPHAHARFTLLHLHGNAGNISQRLAQYRRWHAMGLSVFAFDYRGYGASEGTPSEEGLHSDAVAAWSLLQNPGYAAADNIIIAGRSLGCAVAARLAGEVNPVGLALEVPFTSLPDMAEAAYPWLPLRHFVRSRLDTEAAVRSQHAPLLLISAANDEIIPHEMADQIFAAANPPKLRGNLAGGHNDFDVKSESRYFTLWLQWLNKLPEKQSAPGQWVSREPNTLL</sequence>
<dbReference type="Pfam" id="PF12146">
    <property type="entry name" value="Hydrolase_4"/>
    <property type="match status" value="1"/>
</dbReference>
<evidence type="ECO:0000313" key="3">
    <source>
        <dbReference type="Proteomes" id="UP000005297"/>
    </source>
</evidence>
<dbReference type="InterPro" id="IPR029058">
    <property type="entry name" value="AB_hydrolase_fold"/>
</dbReference>
<reference evidence="2 3" key="1">
    <citation type="submission" date="2006-09" db="EMBL/GenBank/DDBJ databases">
        <authorList>
            <person name="Emerson D."/>
            <person name="Ferriera S."/>
            <person name="Johnson J."/>
            <person name="Kravitz S."/>
            <person name="Halpern A."/>
            <person name="Remington K."/>
            <person name="Beeson K."/>
            <person name="Tran B."/>
            <person name="Rogers Y.-H."/>
            <person name="Friedman R."/>
            <person name="Venter J.C."/>
        </authorList>
    </citation>
    <scope>NUCLEOTIDE SEQUENCE [LARGE SCALE GENOMIC DNA]</scope>
    <source>
        <strain evidence="2 3">PV-1</strain>
    </source>
</reference>
<dbReference type="Gene3D" id="3.40.50.1820">
    <property type="entry name" value="alpha/beta hydrolase"/>
    <property type="match status" value="1"/>
</dbReference>
<gene>
    <name evidence="2" type="ORF">SPV1_11091</name>
</gene>
<dbReference type="eggNOG" id="COG1073">
    <property type="taxonomic scope" value="Bacteria"/>
</dbReference>
<dbReference type="STRING" id="314344.AL013_09315"/>
<feature type="domain" description="Serine aminopeptidase S33" evidence="1">
    <location>
        <begin position="71"/>
        <end position="190"/>
    </location>
</feature>
<accession>Q0F1B8</accession>
<dbReference type="HOGENOM" id="CLU_029375_2_1_0"/>
<evidence type="ECO:0000259" key="1">
    <source>
        <dbReference type="Pfam" id="PF12146"/>
    </source>
</evidence>
<dbReference type="AlphaFoldDB" id="Q0F1B8"/>
<name>Q0F1B8_9PROT</name>
<evidence type="ECO:0000313" key="2">
    <source>
        <dbReference type="EMBL" id="EAU55273.1"/>
    </source>
</evidence>
<keyword evidence="3" id="KW-1185">Reference proteome</keyword>
<proteinExistence type="predicted"/>
<dbReference type="FunCoup" id="Q0F1B8">
    <property type="interactions" value="323"/>
</dbReference>
<dbReference type="Proteomes" id="UP000005297">
    <property type="component" value="Unassembled WGS sequence"/>
</dbReference>
<dbReference type="InterPro" id="IPR022742">
    <property type="entry name" value="Hydrolase_4"/>
</dbReference>
<dbReference type="SUPFAM" id="SSF53474">
    <property type="entry name" value="alpha/beta-Hydrolases"/>
    <property type="match status" value="1"/>
</dbReference>